<evidence type="ECO:0000313" key="2">
    <source>
        <dbReference type="EMBL" id="GAI29803.1"/>
    </source>
</evidence>
<comment type="caution">
    <text evidence="2">The sequence shown here is derived from an EMBL/GenBank/DDBJ whole genome shotgun (WGS) entry which is preliminary data.</text>
</comment>
<feature type="coiled-coil region" evidence="1">
    <location>
        <begin position="14"/>
        <end position="79"/>
    </location>
</feature>
<protein>
    <submittedName>
        <fullName evidence="2">Uncharacterized protein</fullName>
    </submittedName>
</protein>
<dbReference type="EMBL" id="BARV01020659">
    <property type="protein sequence ID" value="GAI29803.1"/>
    <property type="molecule type" value="Genomic_DNA"/>
</dbReference>
<keyword evidence="1" id="KW-0175">Coiled coil</keyword>
<sequence length="198" mass="22592">MAEVYKVVLQEEFKAQTKAQREDLRQVKEALEKANTELANARKLLLSNEIEPSEYRSIKSEYEKKITGLESKLIELSQEGKSIEPLLNKALTNLTCLDKLYEKSDNKGKREIIGSIFPEKLVFDGFQYRTARMNEAVQLIYSMDKGFSQNENGQTEPIFDLSTLVPGTRFELARSLEHHHLKVACLPISTPGLLMKIN</sequence>
<organism evidence="2">
    <name type="scientific">marine sediment metagenome</name>
    <dbReference type="NCBI Taxonomy" id="412755"/>
    <lineage>
        <taxon>unclassified sequences</taxon>
        <taxon>metagenomes</taxon>
        <taxon>ecological metagenomes</taxon>
    </lineage>
</organism>
<accession>X1MEV8</accession>
<proteinExistence type="predicted"/>
<dbReference type="AlphaFoldDB" id="X1MEV8"/>
<reference evidence="2" key="1">
    <citation type="journal article" date="2014" name="Front. Microbiol.">
        <title>High frequency of phylogenetically diverse reductive dehalogenase-homologous genes in deep subseafloor sedimentary metagenomes.</title>
        <authorList>
            <person name="Kawai M."/>
            <person name="Futagami T."/>
            <person name="Toyoda A."/>
            <person name="Takaki Y."/>
            <person name="Nishi S."/>
            <person name="Hori S."/>
            <person name="Arai W."/>
            <person name="Tsubouchi T."/>
            <person name="Morono Y."/>
            <person name="Uchiyama I."/>
            <person name="Ito T."/>
            <person name="Fujiyama A."/>
            <person name="Inagaki F."/>
            <person name="Takami H."/>
        </authorList>
    </citation>
    <scope>NUCLEOTIDE SEQUENCE</scope>
    <source>
        <strain evidence="2">Expedition CK06-06</strain>
    </source>
</reference>
<name>X1MEV8_9ZZZZ</name>
<gene>
    <name evidence="2" type="ORF">S06H3_34418</name>
</gene>
<evidence type="ECO:0000256" key="1">
    <source>
        <dbReference type="SAM" id="Coils"/>
    </source>
</evidence>